<keyword evidence="1" id="KW-1003">Cell membrane</keyword>
<organism evidence="5 6">
    <name type="scientific">Neoasaia chiangmaiensis</name>
    <dbReference type="NCBI Taxonomy" id="320497"/>
    <lineage>
        <taxon>Bacteria</taxon>
        <taxon>Pseudomonadati</taxon>
        <taxon>Pseudomonadota</taxon>
        <taxon>Alphaproteobacteria</taxon>
        <taxon>Acetobacterales</taxon>
        <taxon>Acetobacteraceae</taxon>
        <taxon>Neoasaia</taxon>
    </lineage>
</organism>
<keyword evidence="3" id="KW-1133">Transmembrane helix</keyword>
<dbReference type="InterPro" id="IPR012451">
    <property type="entry name" value="DUF1656"/>
</dbReference>
<dbReference type="OrthoDB" id="7021192at2"/>
<dbReference type="Pfam" id="PF07869">
    <property type="entry name" value="DUF1656"/>
    <property type="match status" value="1"/>
</dbReference>
<dbReference type="STRING" id="320497.A0U93_05320"/>
<dbReference type="Proteomes" id="UP000188604">
    <property type="component" value="Chromosome"/>
</dbReference>
<accession>A0A1U9KTY8</accession>
<evidence type="ECO:0000256" key="3">
    <source>
        <dbReference type="ARBA" id="ARBA00022989"/>
    </source>
</evidence>
<evidence type="ECO:0000313" key="6">
    <source>
        <dbReference type="Proteomes" id="UP000188604"/>
    </source>
</evidence>
<keyword evidence="6" id="KW-1185">Reference proteome</keyword>
<gene>
    <name evidence="5" type="ORF">A0U93_05320</name>
</gene>
<keyword evidence="2" id="KW-0812">Transmembrane</keyword>
<evidence type="ECO:0000313" key="5">
    <source>
        <dbReference type="EMBL" id="AQS89308.1"/>
    </source>
</evidence>
<dbReference type="AlphaFoldDB" id="A0A1U9KTY8"/>
<sequence>MLAEFNLFGVFVAPIAVYAVLAIPVTLLLRFVLWRTGAIEWFWHVALFEVALYVSVLCLMILYV</sequence>
<evidence type="ECO:0000256" key="4">
    <source>
        <dbReference type="ARBA" id="ARBA00023136"/>
    </source>
</evidence>
<protein>
    <submittedName>
        <fullName evidence="5">Uncharacterized protein</fullName>
    </submittedName>
</protein>
<keyword evidence="4" id="KW-0472">Membrane</keyword>
<evidence type="ECO:0000256" key="2">
    <source>
        <dbReference type="ARBA" id="ARBA00022692"/>
    </source>
</evidence>
<name>A0A1U9KTY8_9PROT</name>
<evidence type="ECO:0000256" key="1">
    <source>
        <dbReference type="ARBA" id="ARBA00022475"/>
    </source>
</evidence>
<dbReference type="EMBL" id="CP014691">
    <property type="protein sequence ID" value="AQS89308.1"/>
    <property type="molecule type" value="Genomic_DNA"/>
</dbReference>
<dbReference type="RefSeq" id="WP_077808347.1">
    <property type="nucleotide sequence ID" value="NZ_BJXS01000009.1"/>
</dbReference>
<reference evidence="5 6" key="1">
    <citation type="submission" date="2016-03" db="EMBL/GenBank/DDBJ databases">
        <title>Acetic acid bacteria sequencing.</title>
        <authorList>
            <person name="Brandt J."/>
            <person name="Jakob F."/>
            <person name="Vogel R.F."/>
        </authorList>
    </citation>
    <scope>NUCLEOTIDE SEQUENCE [LARGE SCALE GENOMIC DNA]</scope>
    <source>
        <strain evidence="5 6">NBRC 101099</strain>
    </source>
</reference>
<proteinExistence type="predicted"/>
<dbReference type="KEGG" id="nch:A0U93_05320"/>